<dbReference type="GO" id="GO:0005886">
    <property type="term" value="C:plasma membrane"/>
    <property type="evidence" value="ECO:0007669"/>
    <property type="project" value="TreeGrafter"/>
</dbReference>
<dbReference type="OrthoDB" id="309575at2759"/>
<dbReference type="InterPro" id="IPR027905">
    <property type="entry name" value="CFAP95"/>
</dbReference>
<organism evidence="1 2">
    <name type="scientific">Paragonimus heterotremus</name>
    <dbReference type="NCBI Taxonomy" id="100268"/>
    <lineage>
        <taxon>Eukaryota</taxon>
        <taxon>Metazoa</taxon>
        <taxon>Spiralia</taxon>
        <taxon>Lophotrochozoa</taxon>
        <taxon>Platyhelminthes</taxon>
        <taxon>Trematoda</taxon>
        <taxon>Digenea</taxon>
        <taxon>Plagiorchiida</taxon>
        <taxon>Troglotremata</taxon>
        <taxon>Troglotrematidae</taxon>
        <taxon>Paragonimus</taxon>
    </lineage>
</organism>
<comment type="caution">
    <text evidence="1">The sequence shown here is derived from an EMBL/GenBank/DDBJ whole genome shotgun (WGS) entry which is preliminary data.</text>
</comment>
<dbReference type="AlphaFoldDB" id="A0A8J4TCE8"/>
<gene>
    <name evidence="1" type="ORF">PHET_08189</name>
</gene>
<accession>A0A8J4TCE8</accession>
<dbReference type="EMBL" id="LUCH01004878">
    <property type="protein sequence ID" value="KAF5398562.1"/>
    <property type="molecule type" value="Genomic_DNA"/>
</dbReference>
<reference evidence="1" key="1">
    <citation type="submission" date="2019-05" db="EMBL/GenBank/DDBJ databases">
        <title>Annotation for the trematode Paragonimus heterotremus.</title>
        <authorList>
            <person name="Choi Y.-J."/>
        </authorList>
    </citation>
    <scope>NUCLEOTIDE SEQUENCE</scope>
    <source>
        <strain evidence="1">LC</strain>
    </source>
</reference>
<dbReference type="PANTHER" id="PTHR35069">
    <property type="entry name" value="PROTEIN C9ORF135"/>
    <property type="match status" value="1"/>
</dbReference>
<evidence type="ECO:0000313" key="2">
    <source>
        <dbReference type="Proteomes" id="UP000748531"/>
    </source>
</evidence>
<name>A0A8J4TCE8_9TREM</name>
<dbReference type="PANTHER" id="PTHR35069:SF1">
    <property type="entry name" value="CILIA- AND FLAGELLA-ASSOCIATED PROTEIN 95"/>
    <property type="match status" value="1"/>
</dbReference>
<dbReference type="Proteomes" id="UP000748531">
    <property type="component" value="Unassembled WGS sequence"/>
</dbReference>
<keyword evidence="2" id="KW-1185">Reference proteome</keyword>
<sequence length="205" mass="23814">MLPTLSVYSLGGDVSLYSRVVKTRDWLDVRESEPRDYELCTDPIRSYHRSTYKRIGLDDTFSDKTTYMTMCADRIGLIDKVPRKRLLSHDILIDTKHLKDVPLTSRERLYMTQFHPKTTYQEDFDKPTDILEPVPSTESVDVSVARKRMLSQFTDHSTAKRKGRNTWADESGVYANTHIKRQLDAADNHMSEILSSPQNFWPPKK</sequence>
<protein>
    <submittedName>
        <fullName evidence="1">Uncharacterized protein</fullName>
    </submittedName>
</protein>
<proteinExistence type="predicted"/>
<dbReference type="Pfam" id="PF15139">
    <property type="entry name" value="CFAP95"/>
    <property type="match status" value="1"/>
</dbReference>
<evidence type="ECO:0000313" key="1">
    <source>
        <dbReference type="EMBL" id="KAF5398562.1"/>
    </source>
</evidence>